<name>A0ACC3TA99_LIPKO</name>
<dbReference type="Proteomes" id="UP001433508">
    <property type="component" value="Unassembled WGS sequence"/>
</dbReference>
<comment type="caution">
    <text evidence="1">The sequence shown here is derived from an EMBL/GenBank/DDBJ whole genome shotgun (WGS) entry which is preliminary data.</text>
</comment>
<dbReference type="EMBL" id="MU971337">
    <property type="protein sequence ID" value="KAK9240873.1"/>
    <property type="molecule type" value="Genomic_DNA"/>
</dbReference>
<reference evidence="2" key="1">
    <citation type="journal article" date="2024" name="Front. Bioeng. Biotechnol.">
        <title>Genome-scale model development and genomic sequencing of the oleaginous clade Lipomyces.</title>
        <authorList>
            <person name="Czajka J.J."/>
            <person name="Han Y."/>
            <person name="Kim J."/>
            <person name="Mondo S.J."/>
            <person name="Hofstad B.A."/>
            <person name="Robles A."/>
            <person name="Haridas S."/>
            <person name="Riley R."/>
            <person name="LaButti K."/>
            <person name="Pangilinan J."/>
            <person name="Andreopoulos W."/>
            <person name="Lipzen A."/>
            <person name="Yan J."/>
            <person name="Wang M."/>
            <person name="Ng V."/>
            <person name="Grigoriev I.V."/>
            <person name="Spatafora J.W."/>
            <person name="Magnuson J.K."/>
            <person name="Baker S.E."/>
            <person name="Pomraning K.R."/>
        </authorList>
    </citation>
    <scope>NUCLEOTIDE SEQUENCE [LARGE SCALE GENOMIC DNA]</scope>
    <source>
        <strain evidence="2">CBS 7786</strain>
    </source>
</reference>
<evidence type="ECO:0000313" key="1">
    <source>
        <dbReference type="EMBL" id="KAK9240873.1"/>
    </source>
</evidence>
<accession>A0ACC3TA99</accession>
<gene>
    <name evidence="1" type="ORF">V1525DRAFT_385173</name>
</gene>
<organism evidence="1 2">
    <name type="scientific">Lipomyces kononenkoae</name>
    <name type="common">Yeast</name>
    <dbReference type="NCBI Taxonomy" id="34357"/>
    <lineage>
        <taxon>Eukaryota</taxon>
        <taxon>Fungi</taxon>
        <taxon>Dikarya</taxon>
        <taxon>Ascomycota</taxon>
        <taxon>Saccharomycotina</taxon>
        <taxon>Lipomycetes</taxon>
        <taxon>Lipomycetales</taxon>
        <taxon>Lipomycetaceae</taxon>
        <taxon>Lipomyces</taxon>
    </lineage>
</organism>
<sequence length="510" mass="56322">MSSGSSGPSLPVASPSSLPSVQPILGSQLGQISSLSGMTIVVESKKTYYEVGDCISGVVIITPKKDTDFTEVLITLEGTAKTWSASASIGTRIDVKDTFLNMSSPVEEDDYPSPRIFRAGVTYKFDFSFVLPEQLLESKCSHLASHRRLPSILGGPDLPWRLDDCSPDMAHISYQIVGKVCHINDSGSRKSVPYSASTSIAVITAYMPDVRNIPHNNYKNQEVSLGDDGFTRFYRTTKTLKKGIFSRSAVGNLSLEASILKPLVSLKDESVPLLLSLSYSHGDKVKKSDIRFPKIESVVARLRVYTYFSTVPMTYMPHPKSRVLDPRLGLYQESFKIADYNFVAKTSSQTLWTKESDRHYSFNTTIPLTPPKHRILVPNFWSCFIGRQYEVEVSVKLSDGNGNIRLKIPVEVMTSNIADQVRNMSIPNGECYGVLDTSPVDEDSAPEDDDPVLEALSSWGKHRVHLSAESLESRRLDRMFDMSSSNDGSSTCHDIITQGCFGPVNSVPTT</sequence>
<keyword evidence="2" id="KW-1185">Reference proteome</keyword>
<protein>
    <submittedName>
        <fullName evidence="1">Uncharacterized protein</fullName>
    </submittedName>
</protein>
<evidence type="ECO:0000313" key="2">
    <source>
        <dbReference type="Proteomes" id="UP001433508"/>
    </source>
</evidence>
<proteinExistence type="predicted"/>